<evidence type="ECO:0000313" key="9">
    <source>
        <dbReference type="Proteomes" id="UP000655751"/>
    </source>
</evidence>
<dbReference type="PANTHER" id="PTHR42879">
    <property type="entry name" value="3-OXOACYL-(ACYL-CARRIER-PROTEIN) REDUCTASE"/>
    <property type="match status" value="1"/>
</dbReference>
<dbReference type="Pfam" id="PF13561">
    <property type="entry name" value="adh_short_C2"/>
    <property type="match status" value="1"/>
</dbReference>
<evidence type="ECO:0000256" key="6">
    <source>
        <dbReference type="ARBA" id="ARBA00047400"/>
    </source>
</evidence>
<dbReference type="Gene3D" id="3.40.50.720">
    <property type="entry name" value="NAD(P)-binding Rossmann-like Domain"/>
    <property type="match status" value="1"/>
</dbReference>
<evidence type="ECO:0000256" key="2">
    <source>
        <dbReference type="ARBA" id="ARBA00006484"/>
    </source>
</evidence>
<dbReference type="EMBL" id="JADMLG010000010">
    <property type="protein sequence ID" value="MBH0779252.1"/>
    <property type="molecule type" value="Genomic_DNA"/>
</dbReference>
<evidence type="ECO:0000256" key="1">
    <source>
        <dbReference type="ARBA" id="ARBA00004191"/>
    </source>
</evidence>
<dbReference type="PRINTS" id="PR00081">
    <property type="entry name" value="GDHRDH"/>
</dbReference>
<organism evidence="8 9">
    <name type="scientific">Nocardia bovistercoris</name>
    <dbReference type="NCBI Taxonomy" id="2785916"/>
    <lineage>
        <taxon>Bacteria</taxon>
        <taxon>Bacillati</taxon>
        <taxon>Actinomycetota</taxon>
        <taxon>Actinomycetes</taxon>
        <taxon>Mycobacteriales</taxon>
        <taxon>Nocardiaceae</taxon>
        <taxon>Nocardia</taxon>
    </lineage>
</organism>
<dbReference type="GO" id="GO:0004316">
    <property type="term" value="F:3-oxoacyl-[acyl-carrier-protein] reductase (NADPH) activity"/>
    <property type="evidence" value="ECO:0007669"/>
    <property type="project" value="UniProtKB-EC"/>
</dbReference>
<comment type="catalytic activity">
    <reaction evidence="6">
        <text>a (3R)-hydroxyacyl-[ACP] + NADP(+) = a 3-oxoacyl-[ACP] + NADPH + H(+)</text>
        <dbReference type="Rhea" id="RHEA:17397"/>
        <dbReference type="Rhea" id="RHEA-COMP:9916"/>
        <dbReference type="Rhea" id="RHEA-COMP:9945"/>
        <dbReference type="ChEBI" id="CHEBI:15378"/>
        <dbReference type="ChEBI" id="CHEBI:57783"/>
        <dbReference type="ChEBI" id="CHEBI:58349"/>
        <dbReference type="ChEBI" id="CHEBI:78776"/>
        <dbReference type="ChEBI" id="CHEBI:78827"/>
        <dbReference type="EC" id="1.1.1.100"/>
    </reaction>
    <physiologicalReaction direction="right-to-left" evidence="6">
        <dbReference type="Rhea" id="RHEA:17399"/>
    </physiologicalReaction>
</comment>
<dbReference type="NCBIfam" id="NF009466">
    <property type="entry name" value="PRK12826.1-2"/>
    <property type="match status" value="1"/>
</dbReference>
<dbReference type="Proteomes" id="UP000655751">
    <property type="component" value="Unassembled WGS sequence"/>
</dbReference>
<keyword evidence="3" id="KW-0134">Cell wall</keyword>
<protein>
    <recommendedName>
        <fullName evidence="5">3-oxoacyl-[acyl-carrier-protein] reductase MabA</fullName>
    </recommendedName>
</protein>
<dbReference type="InterPro" id="IPR050259">
    <property type="entry name" value="SDR"/>
</dbReference>
<evidence type="ECO:0000256" key="5">
    <source>
        <dbReference type="ARBA" id="ARBA00040781"/>
    </source>
</evidence>
<dbReference type="PRINTS" id="PR00080">
    <property type="entry name" value="SDRFAMILY"/>
</dbReference>
<dbReference type="PROSITE" id="PS00061">
    <property type="entry name" value="ADH_SHORT"/>
    <property type="match status" value="1"/>
</dbReference>
<comment type="subcellular location">
    <subcellularLocation>
        <location evidence="1">Secreted</location>
        <location evidence="1">Cell wall</location>
    </subcellularLocation>
</comment>
<keyword evidence="9" id="KW-1185">Reference proteome</keyword>
<name>A0A931IFR8_9NOCA</name>
<comment type="similarity">
    <text evidence="2">Belongs to the short-chain dehydrogenases/reductases (SDR) family.</text>
</comment>
<proteinExistence type="inferred from homology"/>
<dbReference type="InterPro" id="IPR036291">
    <property type="entry name" value="NAD(P)-bd_dom_sf"/>
</dbReference>
<comment type="caution">
    <text evidence="8">The sequence shown here is derived from an EMBL/GenBank/DDBJ whole genome shotgun (WGS) entry which is preliminary data.</text>
</comment>
<dbReference type="InterPro" id="IPR057326">
    <property type="entry name" value="KR_dom"/>
</dbReference>
<keyword evidence="3" id="KW-0964">Secreted</keyword>
<dbReference type="GO" id="GO:0032787">
    <property type="term" value="P:monocarboxylic acid metabolic process"/>
    <property type="evidence" value="ECO:0007669"/>
    <property type="project" value="UniProtKB-ARBA"/>
</dbReference>
<dbReference type="AlphaFoldDB" id="A0A931IFR8"/>
<evidence type="ECO:0000259" key="7">
    <source>
        <dbReference type="SMART" id="SM00822"/>
    </source>
</evidence>
<feature type="domain" description="Ketoreductase" evidence="7">
    <location>
        <begin position="35"/>
        <end position="214"/>
    </location>
</feature>
<sequence>MKSNLAYHLVVGVVREGNARGAEGNPVTTTDTAPRTAIVTGGGSGIGSAIARRIAGDGVTVAIFDLDETAARSTAEAITAAGGRATGMRVDVTDRPAIDAAVHTVRQTIGVPTILVNSAGLDGFAPFLDITAQSWQRILAVNLTGTFDCCQSVTPHMIEAGWGRIVNIASSSGQTGAPLMAHYAAAKAGVFGLTKSLALELGPLGITVNTIPPGFVDTPMLRRSERNGFLGPGVAALETATPVRRVGQPEDVAAACAFLIGEDAGYITGQVFGVNGGRVPA</sequence>
<evidence type="ECO:0000256" key="4">
    <source>
        <dbReference type="ARBA" id="ARBA00023002"/>
    </source>
</evidence>
<gene>
    <name evidence="8" type="ORF">IT779_23570</name>
</gene>
<reference evidence="8" key="1">
    <citation type="submission" date="2020-11" db="EMBL/GenBank/DDBJ databases">
        <title>Nocardia NEAU-351.nov., a novel actinomycete isolated from the cow dung.</title>
        <authorList>
            <person name="Zhang X."/>
        </authorList>
    </citation>
    <scope>NUCLEOTIDE SEQUENCE</scope>
    <source>
        <strain evidence="8">NEAU-351</strain>
    </source>
</reference>
<keyword evidence="4" id="KW-0560">Oxidoreductase</keyword>
<dbReference type="SMART" id="SM00822">
    <property type="entry name" value="PKS_KR"/>
    <property type="match status" value="1"/>
</dbReference>
<accession>A0A931IFR8</accession>
<evidence type="ECO:0000256" key="3">
    <source>
        <dbReference type="ARBA" id="ARBA00022512"/>
    </source>
</evidence>
<dbReference type="FunFam" id="3.40.50.720:FF:000084">
    <property type="entry name" value="Short-chain dehydrogenase reductase"/>
    <property type="match status" value="1"/>
</dbReference>
<dbReference type="InterPro" id="IPR020904">
    <property type="entry name" value="Sc_DH/Rdtase_CS"/>
</dbReference>
<evidence type="ECO:0000313" key="8">
    <source>
        <dbReference type="EMBL" id="MBH0779252.1"/>
    </source>
</evidence>
<dbReference type="InterPro" id="IPR002347">
    <property type="entry name" value="SDR_fam"/>
</dbReference>
<dbReference type="PANTHER" id="PTHR42879:SF2">
    <property type="entry name" value="3-OXOACYL-[ACYL-CARRIER-PROTEIN] REDUCTASE FABG"/>
    <property type="match status" value="1"/>
</dbReference>
<dbReference type="SUPFAM" id="SSF51735">
    <property type="entry name" value="NAD(P)-binding Rossmann-fold domains"/>
    <property type="match status" value="1"/>
</dbReference>